<evidence type="ECO:0000256" key="14">
    <source>
        <dbReference type="ARBA" id="ARBA00023315"/>
    </source>
</evidence>
<dbReference type="GO" id="GO:0005783">
    <property type="term" value="C:endoplasmic reticulum"/>
    <property type="evidence" value="ECO:0000318"/>
    <property type="project" value="GO_Central"/>
</dbReference>
<dbReference type="GO" id="GO:0005789">
    <property type="term" value="C:endoplasmic reticulum membrane"/>
    <property type="evidence" value="ECO:0007669"/>
    <property type="project" value="UniProtKB-SubCell"/>
</dbReference>
<keyword evidence="14 16" id="KW-0012">Acyltransferase</keyword>
<name>A0A6I8P4Z7_ORNAN</name>
<evidence type="ECO:0000256" key="1">
    <source>
        <dbReference type="ARBA" id="ARBA00004477"/>
    </source>
</evidence>
<evidence type="ECO:0000313" key="18">
    <source>
        <dbReference type="Ensembl" id="ENSOANP00000048907.1"/>
    </source>
</evidence>
<dbReference type="Ensembl" id="ENSOANT00000071125.1">
    <property type="protein sequence ID" value="ENSOANP00000048907.1"/>
    <property type="gene ID" value="ENSOANG00000001344.4"/>
</dbReference>
<comment type="similarity">
    <text evidence="4 16">Belongs to the DHHC palmitoyltransferase family.</text>
</comment>
<dbReference type="Proteomes" id="UP000002279">
    <property type="component" value="Chromosome 2"/>
</dbReference>
<evidence type="ECO:0000313" key="19">
    <source>
        <dbReference type="Proteomes" id="UP000002279"/>
    </source>
</evidence>
<dbReference type="InterPro" id="IPR001594">
    <property type="entry name" value="Palmitoyltrfase_DHHC"/>
</dbReference>
<keyword evidence="5" id="KW-1003">Cell membrane</keyword>
<evidence type="ECO:0000256" key="7">
    <source>
        <dbReference type="ARBA" id="ARBA00022692"/>
    </source>
</evidence>
<keyword evidence="13" id="KW-0449">Lipoprotein</keyword>
<accession>A0A6I8P4Z7</accession>
<comment type="domain">
    <text evidence="16">The DHHC domain is required for palmitoyltransferase activity.</text>
</comment>
<dbReference type="Bgee" id="ENSOANG00000001344">
    <property type="expression patterns" value="Expressed in adult mammalian kidney and 5 other cell types or tissues"/>
</dbReference>
<dbReference type="FunCoup" id="A0A6I8P4Z7">
    <property type="interactions" value="913"/>
</dbReference>
<feature type="transmembrane region" description="Helical" evidence="16">
    <location>
        <begin position="129"/>
        <end position="152"/>
    </location>
</feature>
<keyword evidence="11 16" id="KW-0472">Membrane</keyword>
<feature type="transmembrane region" description="Helical" evidence="16">
    <location>
        <begin position="288"/>
        <end position="314"/>
    </location>
</feature>
<reference evidence="18 19" key="1">
    <citation type="journal article" date="2008" name="Nature">
        <title>Genome analysis of the platypus reveals unique signatures of evolution.</title>
        <authorList>
            <person name="Warren W.C."/>
            <person name="Hillier L.W."/>
            <person name="Marshall Graves J.A."/>
            <person name="Birney E."/>
            <person name="Ponting C.P."/>
            <person name="Grutzner F."/>
            <person name="Belov K."/>
            <person name="Miller W."/>
            <person name="Clarke L."/>
            <person name="Chinwalla A.T."/>
            <person name="Yang S.P."/>
            <person name="Heger A."/>
            <person name="Locke D.P."/>
            <person name="Miethke P."/>
            <person name="Waters P.D."/>
            <person name="Veyrunes F."/>
            <person name="Fulton L."/>
            <person name="Fulton B."/>
            <person name="Graves T."/>
            <person name="Wallis J."/>
            <person name="Puente X.S."/>
            <person name="Lopez-Otin C."/>
            <person name="Ordonez G.R."/>
            <person name="Eichler E.E."/>
            <person name="Chen L."/>
            <person name="Cheng Z."/>
            <person name="Deakin J.E."/>
            <person name="Alsop A."/>
            <person name="Thompson K."/>
            <person name="Kirby P."/>
            <person name="Papenfuss A.T."/>
            <person name="Wakefield M.J."/>
            <person name="Olender T."/>
            <person name="Lancet D."/>
            <person name="Huttley G.A."/>
            <person name="Smit A.F."/>
            <person name="Pask A."/>
            <person name="Temple-Smith P."/>
            <person name="Batzer M.A."/>
            <person name="Walker J.A."/>
            <person name="Konkel M.K."/>
            <person name="Harris R.S."/>
            <person name="Whittington C.M."/>
            <person name="Wong E.S."/>
            <person name="Gemmell N.J."/>
            <person name="Buschiazzo E."/>
            <person name="Vargas Jentzsch I.M."/>
            <person name="Merkel A."/>
            <person name="Schmitz J."/>
            <person name="Zemann A."/>
            <person name="Churakov G."/>
            <person name="Kriegs J.O."/>
            <person name="Brosius J."/>
            <person name="Murchison E.P."/>
            <person name="Sachidanandam R."/>
            <person name="Smith C."/>
            <person name="Hannon G.J."/>
            <person name="Tsend-Ayush E."/>
            <person name="McMillan D."/>
            <person name="Attenborough R."/>
            <person name="Rens W."/>
            <person name="Ferguson-Smith M."/>
            <person name="Lefevre C.M."/>
            <person name="Sharp J.A."/>
            <person name="Nicholas K.R."/>
            <person name="Ray D.A."/>
            <person name="Kube M."/>
            <person name="Reinhardt R."/>
            <person name="Pringle T.H."/>
            <person name="Taylor J."/>
            <person name="Jones R.C."/>
            <person name="Nixon B."/>
            <person name="Dacheux J.L."/>
            <person name="Niwa H."/>
            <person name="Sekita Y."/>
            <person name="Huang X."/>
            <person name="Stark A."/>
            <person name="Kheradpour P."/>
            <person name="Kellis M."/>
            <person name="Flicek P."/>
            <person name="Chen Y."/>
            <person name="Webber C."/>
            <person name="Hardison R."/>
            <person name="Nelson J."/>
            <person name="Hallsworth-Pepin K."/>
            <person name="Delehaunty K."/>
            <person name="Markovic C."/>
            <person name="Minx P."/>
            <person name="Feng Y."/>
            <person name="Kremitzki C."/>
            <person name="Mitreva M."/>
            <person name="Glasscock J."/>
            <person name="Wylie T."/>
            <person name="Wohldmann P."/>
            <person name="Thiru P."/>
            <person name="Nhan M.N."/>
            <person name="Pohl C.S."/>
            <person name="Smith S.M."/>
            <person name="Hou S."/>
            <person name="Nefedov M."/>
            <person name="de Jong P.J."/>
            <person name="Renfree M.B."/>
            <person name="Mardis E.R."/>
            <person name="Wilson R.K."/>
        </authorList>
    </citation>
    <scope>NUCLEOTIDE SEQUENCE [LARGE SCALE GENOMIC DNA]</scope>
    <source>
        <strain evidence="18 19">Glennie</strain>
    </source>
</reference>
<reference evidence="18" key="3">
    <citation type="submission" date="2025-09" db="UniProtKB">
        <authorList>
            <consortium name="Ensembl"/>
        </authorList>
    </citation>
    <scope>IDENTIFICATION</scope>
    <source>
        <strain evidence="18">Glennie</strain>
    </source>
</reference>
<dbReference type="PROSITE" id="PS50216">
    <property type="entry name" value="DHHC"/>
    <property type="match status" value="1"/>
</dbReference>
<feature type="transmembrane region" description="Helical" evidence="16">
    <location>
        <begin position="226"/>
        <end position="253"/>
    </location>
</feature>
<evidence type="ECO:0000256" key="12">
    <source>
        <dbReference type="ARBA" id="ARBA00023139"/>
    </source>
</evidence>
<dbReference type="GO" id="GO:0005886">
    <property type="term" value="C:plasma membrane"/>
    <property type="evidence" value="ECO:0007669"/>
    <property type="project" value="UniProtKB-SubCell"/>
</dbReference>
<evidence type="ECO:0000256" key="3">
    <source>
        <dbReference type="ARBA" id="ARBA00004653"/>
    </source>
</evidence>
<dbReference type="GO" id="GO:0000139">
    <property type="term" value="C:Golgi membrane"/>
    <property type="evidence" value="ECO:0007669"/>
    <property type="project" value="UniProtKB-SubCell"/>
</dbReference>
<dbReference type="Pfam" id="PF01529">
    <property type="entry name" value="DHHC"/>
    <property type="match status" value="1"/>
</dbReference>
<evidence type="ECO:0000256" key="4">
    <source>
        <dbReference type="ARBA" id="ARBA00008574"/>
    </source>
</evidence>
<keyword evidence="9 16" id="KW-1133">Transmembrane helix</keyword>
<evidence type="ECO:0000256" key="15">
    <source>
        <dbReference type="ARBA" id="ARBA00047790"/>
    </source>
</evidence>
<dbReference type="GO" id="GO:0019706">
    <property type="term" value="F:protein-cysteine S-palmitoyltransferase activity"/>
    <property type="evidence" value="ECO:0000318"/>
    <property type="project" value="GO_Central"/>
</dbReference>
<evidence type="ECO:0000256" key="9">
    <source>
        <dbReference type="ARBA" id="ARBA00022989"/>
    </source>
</evidence>
<dbReference type="InterPro" id="IPR039859">
    <property type="entry name" value="PFA4/ZDH16/20/ERF2-like"/>
</dbReference>
<evidence type="ECO:0000259" key="17">
    <source>
        <dbReference type="Pfam" id="PF01529"/>
    </source>
</evidence>
<dbReference type="GO" id="GO:0005794">
    <property type="term" value="C:Golgi apparatus"/>
    <property type="evidence" value="ECO:0000318"/>
    <property type="project" value="GO_Central"/>
</dbReference>
<keyword evidence="19" id="KW-1185">Reference proteome</keyword>
<dbReference type="AlphaFoldDB" id="A0A6I8P4Z7"/>
<feature type="transmembrane region" description="Helical" evidence="16">
    <location>
        <begin position="97"/>
        <end position="117"/>
    </location>
</feature>
<keyword evidence="12" id="KW-0564">Palmitate</keyword>
<reference evidence="18" key="2">
    <citation type="submission" date="2025-08" db="UniProtKB">
        <authorList>
            <consortium name="Ensembl"/>
        </authorList>
    </citation>
    <scope>IDENTIFICATION</scope>
    <source>
        <strain evidence="18">Glennie</strain>
    </source>
</reference>
<evidence type="ECO:0000256" key="11">
    <source>
        <dbReference type="ARBA" id="ARBA00023136"/>
    </source>
</evidence>
<keyword evidence="7 16" id="KW-0812">Transmembrane</keyword>
<proteinExistence type="inferred from homology"/>
<evidence type="ECO:0000256" key="2">
    <source>
        <dbReference type="ARBA" id="ARBA00004651"/>
    </source>
</evidence>
<feature type="domain" description="Palmitoyltransferase DHHC" evidence="17">
    <location>
        <begin position="179"/>
        <end position="325"/>
    </location>
</feature>
<dbReference type="PANTHER" id="PTHR22883:SF466">
    <property type="entry name" value="PALMITOYLTRANSFERASE ZDHHC4"/>
    <property type="match status" value="1"/>
</dbReference>
<evidence type="ECO:0000256" key="13">
    <source>
        <dbReference type="ARBA" id="ARBA00023288"/>
    </source>
</evidence>
<dbReference type="InParanoid" id="A0A6I8P4Z7"/>
<dbReference type="GO" id="GO:0030336">
    <property type="term" value="P:negative regulation of cell migration"/>
    <property type="evidence" value="ECO:0007669"/>
    <property type="project" value="Ensembl"/>
</dbReference>
<comment type="catalytic activity">
    <reaction evidence="15">
        <text>L-cysteinyl-[protein] + hexadecanoyl-CoA = S-hexadecanoyl-L-cysteinyl-[protein] + CoA</text>
        <dbReference type="Rhea" id="RHEA:36683"/>
        <dbReference type="Rhea" id="RHEA-COMP:10131"/>
        <dbReference type="Rhea" id="RHEA-COMP:11032"/>
        <dbReference type="ChEBI" id="CHEBI:29950"/>
        <dbReference type="ChEBI" id="CHEBI:57287"/>
        <dbReference type="ChEBI" id="CHEBI:57379"/>
        <dbReference type="ChEBI" id="CHEBI:74151"/>
        <dbReference type="EC" id="2.3.1.225"/>
    </reaction>
    <physiologicalReaction direction="left-to-right" evidence="15">
        <dbReference type="Rhea" id="RHEA:36684"/>
    </physiologicalReaction>
</comment>
<dbReference type="GO" id="GO:0006612">
    <property type="term" value="P:protein targeting to membrane"/>
    <property type="evidence" value="ECO:0000318"/>
    <property type="project" value="GO_Central"/>
</dbReference>
<dbReference type="GO" id="GO:0072659">
    <property type="term" value="P:protein localization to plasma membrane"/>
    <property type="evidence" value="ECO:0007669"/>
    <property type="project" value="Ensembl"/>
</dbReference>
<dbReference type="EC" id="2.3.1.225" evidence="16"/>
<evidence type="ECO:0000256" key="8">
    <source>
        <dbReference type="ARBA" id="ARBA00022824"/>
    </source>
</evidence>
<keyword evidence="6 16" id="KW-0808">Transferase</keyword>
<evidence type="ECO:0000256" key="5">
    <source>
        <dbReference type="ARBA" id="ARBA00022475"/>
    </source>
</evidence>
<gene>
    <name evidence="18" type="primary">ZDHHC4</name>
</gene>
<dbReference type="GO" id="GO:0002753">
    <property type="term" value="P:cytoplasmic pattern recognition receptor signaling pathway"/>
    <property type="evidence" value="ECO:0007669"/>
    <property type="project" value="Ensembl"/>
</dbReference>
<evidence type="ECO:0000256" key="10">
    <source>
        <dbReference type="ARBA" id="ARBA00023034"/>
    </source>
</evidence>
<comment type="subcellular location">
    <subcellularLocation>
        <location evidence="2">Cell membrane</location>
        <topology evidence="2">Multi-pass membrane protein</topology>
    </subcellularLocation>
    <subcellularLocation>
        <location evidence="1">Endoplasmic reticulum membrane</location>
        <topology evidence="1">Multi-pass membrane protein</topology>
    </subcellularLocation>
    <subcellularLocation>
        <location evidence="3">Golgi apparatus membrane</location>
        <topology evidence="3">Multi-pass membrane protein</topology>
    </subcellularLocation>
</comment>
<dbReference type="GeneTree" id="ENSGT00920000149163"/>
<dbReference type="PANTHER" id="PTHR22883">
    <property type="entry name" value="ZINC FINGER DHHC DOMAIN CONTAINING PROTEIN"/>
    <property type="match status" value="1"/>
</dbReference>
<evidence type="ECO:0000256" key="6">
    <source>
        <dbReference type="ARBA" id="ARBA00022679"/>
    </source>
</evidence>
<keyword evidence="10" id="KW-0333">Golgi apparatus</keyword>
<sequence>MIITATSTSSWASGEDDRIVNRAEYDCAAVSEEETSFHAGECSPQRQKATPGLKDSGKKISPVFTPSNGPKVFSCVIPGWLQRAAHRVLHHLLHTRNYAFFTLHLALQVAVYCEYTWEIFGYCRELEFSLNYLLLPYLLFIVNLIFFILSCITNPGTITKSNQAVFLGAYEYDEVMFQKNSRCPTCNLEKPARSKHCSICDRCVHRFDHHCVWVNNCIGAFNAKYFLLYLFTLTAMAADIAIITTAFLVHLVFLSNMTLGSYIDDEGQEKAVDVVFLIQHLFLTFPRIVFMLGFVIVLCLLLGGYFCFSLYLAVTNQTTNEWYKSSRTKGHPCQTSEPRLEKPHVSRNIYSKDFWSNLQEIFKPTVEYEVKKKF</sequence>
<protein>
    <recommendedName>
        <fullName evidence="16">Palmitoyltransferase</fullName>
        <ecNumber evidence="16">2.3.1.225</ecNumber>
    </recommendedName>
</protein>
<evidence type="ECO:0000256" key="16">
    <source>
        <dbReference type="RuleBase" id="RU079119"/>
    </source>
</evidence>
<dbReference type="GO" id="GO:0030335">
    <property type="term" value="P:positive regulation of cell migration"/>
    <property type="evidence" value="ECO:0007669"/>
    <property type="project" value="Ensembl"/>
</dbReference>
<organism evidence="18 19">
    <name type="scientific">Ornithorhynchus anatinus</name>
    <name type="common">Duckbill platypus</name>
    <dbReference type="NCBI Taxonomy" id="9258"/>
    <lineage>
        <taxon>Eukaryota</taxon>
        <taxon>Metazoa</taxon>
        <taxon>Chordata</taxon>
        <taxon>Craniata</taxon>
        <taxon>Vertebrata</taxon>
        <taxon>Euteleostomi</taxon>
        <taxon>Mammalia</taxon>
        <taxon>Monotremata</taxon>
        <taxon>Ornithorhynchidae</taxon>
        <taxon>Ornithorhynchus</taxon>
    </lineage>
</organism>
<keyword evidence="8" id="KW-0256">Endoplasmic reticulum</keyword>